<proteinExistence type="predicted"/>
<comment type="caution">
    <text evidence="1">The sequence shown here is derived from an EMBL/GenBank/DDBJ whole genome shotgun (WGS) entry which is preliminary data.</text>
</comment>
<protein>
    <submittedName>
        <fullName evidence="1">Uncharacterized protein</fullName>
    </submittedName>
</protein>
<dbReference type="Proteomes" id="UP000521943">
    <property type="component" value="Unassembled WGS sequence"/>
</dbReference>
<sequence>MTNFWGRSTAETNEILCIFKKDEGEGVGFIHQDVKEAKSGLSQRVNISDVGIWLTMSWKYVEIASERNQSPDDIVGQLHDHGIERLRALERTGELSALIDGTTNLQQAVDLTPLGHPKLPVYLFHLGTSFAHLFKRTGELSDIAHAIALQQKAVNLTAVGHAGLPYYYSNLGNSFSYRFECTGEPSDIASAIIMQQKVVELTSTGGHVNVPIYVNNLRKSLTRELSDIVNAVSLQQKTVELVPTNRADLPGYLSNLGASFDRHIEDLESRLAVNPAARCGEDAG</sequence>
<dbReference type="AlphaFoldDB" id="A0A8H6I6Q0"/>
<accession>A0A8H6I6Q0</accession>
<dbReference type="EMBL" id="JACGCI010000015">
    <property type="protein sequence ID" value="KAF6759594.1"/>
    <property type="molecule type" value="Genomic_DNA"/>
</dbReference>
<dbReference type="OrthoDB" id="9991317at2759"/>
<name>A0A8H6I6Q0_9AGAR</name>
<evidence type="ECO:0000313" key="1">
    <source>
        <dbReference type="EMBL" id="KAF6759594.1"/>
    </source>
</evidence>
<evidence type="ECO:0000313" key="2">
    <source>
        <dbReference type="Proteomes" id="UP000521943"/>
    </source>
</evidence>
<keyword evidence="2" id="KW-1185">Reference proteome</keyword>
<organism evidence="1 2">
    <name type="scientific">Ephemerocybe angulata</name>
    <dbReference type="NCBI Taxonomy" id="980116"/>
    <lineage>
        <taxon>Eukaryota</taxon>
        <taxon>Fungi</taxon>
        <taxon>Dikarya</taxon>
        <taxon>Basidiomycota</taxon>
        <taxon>Agaricomycotina</taxon>
        <taxon>Agaricomycetes</taxon>
        <taxon>Agaricomycetidae</taxon>
        <taxon>Agaricales</taxon>
        <taxon>Agaricineae</taxon>
        <taxon>Psathyrellaceae</taxon>
        <taxon>Ephemerocybe</taxon>
    </lineage>
</organism>
<reference evidence="1 2" key="1">
    <citation type="submission" date="2020-07" db="EMBL/GenBank/DDBJ databases">
        <title>Comparative genomics of pyrophilous fungi reveals a link between fire events and developmental genes.</title>
        <authorList>
            <consortium name="DOE Joint Genome Institute"/>
            <person name="Steindorff A.S."/>
            <person name="Carver A."/>
            <person name="Calhoun S."/>
            <person name="Stillman K."/>
            <person name="Liu H."/>
            <person name="Lipzen A."/>
            <person name="Pangilinan J."/>
            <person name="Labutti K."/>
            <person name="Bruns T.D."/>
            <person name="Grigoriev I.V."/>
        </authorList>
    </citation>
    <scope>NUCLEOTIDE SEQUENCE [LARGE SCALE GENOMIC DNA]</scope>
    <source>
        <strain evidence="1 2">CBS 144469</strain>
    </source>
</reference>
<gene>
    <name evidence="1" type="ORF">DFP72DRAFT_1063945</name>
</gene>